<organism evidence="1 2">
    <name type="scientific">Clytia hemisphaerica</name>
    <dbReference type="NCBI Taxonomy" id="252671"/>
    <lineage>
        <taxon>Eukaryota</taxon>
        <taxon>Metazoa</taxon>
        <taxon>Cnidaria</taxon>
        <taxon>Hydrozoa</taxon>
        <taxon>Hydroidolina</taxon>
        <taxon>Leptothecata</taxon>
        <taxon>Obeliida</taxon>
        <taxon>Clytiidae</taxon>
        <taxon>Clytia</taxon>
    </lineage>
</organism>
<sequence length="191" mass="22393">MMETVDFLWIVPSTENLCYSNFEQWEGDFIFLNLSQNFRNSREIVKTTLSYPEQKKYEYKKGLVMPLENFPCGRAPVFVQTFDKAIKEARERTKGGILVIGVNSPKINEVLNQMNETWKNYNHFQNDFKENENPYTFLHEGNVLIIDNLVTYGFEWSTVIIMETDLNSGFVSNHACNLMMRCTTHLIMCKE</sequence>
<reference evidence="1" key="1">
    <citation type="submission" date="2021-01" db="UniProtKB">
        <authorList>
            <consortium name="EnsemblMetazoa"/>
        </authorList>
    </citation>
    <scope>IDENTIFICATION</scope>
</reference>
<evidence type="ECO:0000313" key="1">
    <source>
        <dbReference type="EnsemblMetazoa" id="CLYHEMP022065.1"/>
    </source>
</evidence>
<dbReference type="Proteomes" id="UP000594262">
    <property type="component" value="Unplaced"/>
</dbReference>
<keyword evidence="2" id="KW-1185">Reference proteome</keyword>
<dbReference type="AlphaFoldDB" id="A0A7M5XFF3"/>
<proteinExistence type="predicted"/>
<protein>
    <submittedName>
        <fullName evidence="1">Uncharacterized protein</fullName>
    </submittedName>
</protein>
<dbReference type="EnsemblMetazoa" id="CLYHEMT022065.1">
    <property type="protein sequence ID" value="CLYHEMP022065.1"/>
    <property type="gene ID" value="CLYHEMG022065"/>
</dbReference>
<evidence type="ECO:0000313" key="2">
    <source>
        <dbReference type="Proteomes" id="UP000594262"/>
    </source>
</evidence>
<name>A0A7M5XFF3_9CNID</name>
<accession>A0A7M5XFF3</accession>